<name>A0A8R7PQU8_TRIUA</name>
<evidence type="ECO:0000256" key="1">
    <source>
        <dbReference type="SAM" id="MobiDB-lite"/>
    </source>
</evidence>
<sequence length="77" mass="8609">LARRSSPVTEASRNLTSRRGCAPAFSRRPPSQRALRAPASHTATHCTGRERLAGLELRIALRCWVVAESWSRRGERI</sequence>
<keyword evidence="3" id="KW-1185">Reference proteome</keyword>
<accession>A0A8R7PQU8</accession>
<evidence type="ECO:0000313" key="2">
    <source>
        <dbReference type="EnsemblPlants" id="TuG1812G0300001600.01.T01.cds370846"/>
    </source>
</evidence>
<proteinExistence type="predicted"/>
<reference evidence="3" key="1">
    <citation type="journal article" date="2013" name="Nature">
        <title>Draft genome of the wheat A-genome progenitor Triticum urartu.</title>
        <authorList>
            <person name="Ling H.Q."/>
            <person name="Zhao S."/>
            <person name="Liu D."/>
            <person name="Wang J."/>
            <person name="Sun H."/>
            <person name="Zhang C."/>
            <person name="Fan H."/>
            <person name="Li D."/>
            <person name="Dong L."/>
            <person name="Tao Y."/>
            <person name="Gao C."/>
            <person name="Wu H."/>
            <person name="Li Y."/>
            <person name="Cui Y."/>
            <person name="Guo X."/>
            <person name="Zheng S."/>
            <person name="Wang B."/>
            <person name="Yu K."/>
            <person name="Liang Q."/>
            <person name="Yang W."/>
            <person name="Lou X."/>
            <person name="Chen J."/>
            <person name="Feng M."/>
            <person name="Jian J."/>
            <person name="Zhang X."/>
            <person name="Luo G."/>
            <person name="Jiang Y."/>
            <person name="Liu J."/>
            <person name="Wang Z."/>
            <person name="Sha Y."/>
            <person name="Zhang B."/>
            <person name="Wu H."/>
            <person name="Tang D."/>
            <person name="Shen Q."/>
            <person name="Xue P."/>
            <person name="Zou S."/>
            <person name="Wang X."/>
            <person name="Liu X."/>
            <person name="Wang F."/>
            <person name="Yang Y."/>
            <person name="An X."/>
            <person name="Dong Z."/>
            <person name="Zhang K."/>
            <person name="Zhang X."/>
            <person name="Luo M.C."/>
            <person name="Dvorak J."/>
            <person name="Tong Y."/>
            <person name="Wang J."/>
            <person name="Yang H."/>
            <person name="Li Z."/>
            <person name="Wang D."/>
            <person name="Zhang A."/>
            <person name="Wang J."/>
        </authorList>
    </citation>
    <scope>NUCLEOTIDE SEQUENCE</scope>
    <source>
        <strain evidence="3">cv. G1812</strain>
    </source>
</reference>
<dbReference type="EnsemblPlants" id="TuG1812G0300001600.01.T01">
    <property type="protein sequence ID" value="TuG1812G0300001600.01.T01.cds370846"/>
    <property type="gene ID" value="TuG1812G0300001600.01"/>
</dbReference>
<reference evidence="2" key="3">
    <citation type="submission" date="2022-06" db="UniProtKB">
        <authorList>
            <consortium name="EnsemblPlants"/>
        </authorList>
    </citation>
    <scope>IDENTIFICATION</scope>
</reference>
<evidence type="ECO:0000313" key="3">
    <source>
        <dbReference type="Proteomes" id="UP000015106"/>
    </source>
</evidence>
<dbReference type="AlphaFoldDB" id="A0A8R7PQU8"/>
<dbReference type="Proteomes" id="UP000015106">
    <property type="component" value="Chromosome 3"/>
</dbReference>
<feature type="compositionally biased region" description="Polar residues" evidence="1">
    <location>
        <begin position="1"/>
        <end position="17"/>
    </location>
</feature>
<protein>
    <submittedName>
        <fullName evidence="2">Uncharacterized protein</fullName>
    </submittedName>
</protein>
<reference evidence="2" key="2">
    <citation type="submission" date="2018-03" db="EMBL/GenBank/DDBJ databases">
        <title>The Triticum urartu genome reveals the dynamic nature of wheat genome evolution.</title>
        <authorList>
            <person name="Ling H."/>
            <person name="Ma B."/>
            <person name="Shi X."/>
            <person name="Liu H."/>
            <person name="Dong L."/>
            <person name="Sun H."/>
            <person name="Cao Y."/>
            <person name="Gao Q."/>
            <person name="Zheng S."/>
            <person name="Li Y."/>
            <person name="Yu Y."/>
            <person name="Du H."/>
            <person name="Qi M."/>
            <person name="Li Y."/>
            <person name="Yu H."/>
            <person name="Cui Y."/>
            <person name="Wang N."/>
            <person name="Chen C."/>
            <person name="Wu H."/>
            <person name="Zhao Y."/>
            <person name="Zhang J."/>
            <person name="Li Y."/>
            <person name="Zhou W."/>
            <person name="Zhang B."/>
            <person name="Hu W."/>
            <person name="Eijk M."/>
            <person name="Tang J."/>
            <person name="Witsenboer H."/>
            <person name="Zhao S."/>
            <person name="Li Z."/>
            <person name="Zhang A."/>
            <person name="Wang D."/>
            <person name="Liang C."/>
        </authorList>
    </citation>
    <scope>NUCLEOTIDE SEQUENCE [LARGE SCALE GENOMIC DNA]</scope>
    <source>
        <strain evidence="2">cv. G1812</strain>
    </source>
</reference>
<feature type="region of interest" description="Disordered" evidence="1">
    <location>
        <begin position="1"/>
        <end position="43"/>
    </location>
</feature>
<dbReference type="Gramene" id="TuG1812G0300001600.01.T01">
    <property type="protein sequence ID" value="TuG1812G0300001600.01.T01.cds370846"/>
    <property type="gene ID" value="TuG1812G0300001600.01"/>
</dbReference>
<organism evidence="2 3">
    <name type="scientific">Triticum urartu</name>
    <name type="common">Red wild einkorn</name>
    <name type="synonym">Crithodium urartu</name>
    <dbReference type="NCBI Taxonomy" id="4572"/>
    <lineage>
        <taxon>Eukaryota</taxon>
        <taxon>Viridiplantae</taxon>
        <taxon>Streptophyta</taxon>
        <taxon>Embryophyta</taxon>
        <taxon>Tracheophyta</taxon>
        <taxon>Spermatophyta</taxon>
        <taxon>Magnoliopsida</taxon>
        <taxon>Liliopsida</taxon>
        <taxon>Poales</taxon>
        <taxon>Poaceae</taxon>
        <taxon>BOP clade</taxon>
        <taxon>Pooideae</taxon>
        <taxon>Triticodae</taxon>
        <taxon>Triticeae</taxon>
        <taxon>Triticinae</taxon>
        <taxon>Triticum</taxon>
    </lineage>
</organism>